<dbReference type="AlphaFoldDB" id="A0A5B7FYK9"/>
<protein>
    <submittedName>
        <fullName evidence="1">Uncharacterized protein</fullName>
    </submittedName>
</protein>
<accession>A0A5B7FYK9</accession>
<keyword evidence="2" id="KW-1185">Reference proteome</keyword>
<dbReference type="EMBL" id="VSRR010009550">
    <property type="protein sequence ID" value="MPC50517.1"/>
    <property type="molecule type" value="Genomic_DNA"/>
</dbReference>
<proteinExistence type="predicted"/>
<evidence type="ECO:0000313" key="1">
    <source>
        <dbReference type="EMBL" id="MPC50517.1"/>
    </source>
</evidence>
<dbReference type="Proteomes" id="UP000324222">
    <property type="component" value="Unassembled WGS sequence"/>
</dbReference>
<gene>
    <name evidence="1" type="ORF">E2C01_044346</name>
</gene>
<reference evidence="1 2" key="1">
    <citation type="submission" date="2019-05" db="EMBL/GenBank/DDBJ databases">
        <title>Another draft genome of Portunus trituberculatus and its Hox gene families provides insights of decapod evolution.</title>
        <authorList>
            <person name="Jeong J.-H."/>
            <person name="Song I."/>
            <person name="Kim S."/>
            <person name="Choi T."/>
            <person name="Kim D."/>
            <person name="Ryu S."/>
            <person name="Kim W."/>
        </authorList>
    </citation>
    <scope>NUCLEOTIDE SEQUENCE [LARGE SCALE GENOMIC DNA]</scope>
    <source>
        <tissue evidence="1">Muscle</tissue>
    </source>
</reference>
<comment type="caution">
    <text evidence="1">The sequence shown here is derived from an EMBL/GenBank/DDBJ whole genome shotgun (WGS) entry which is preliminary data.</text>
</comment>
<name>A0A5B7FYK9_PORTR</name>
<sequence length="61" mass="6396">MHHCQCASWRPRHGHGGEARRGGLGGAALEVICVPDLCAVVCFSGTLAGRQVVVNSRVTLV</sequence>
<evidence type="ECO:0000313" key="2">
    <source>
        <dbReference type="Proteomes" id="UP000324222"/>
    </source>
</evidence>
<organism evidence="1 2">
    <name type="scientific">Portunus trituberculatus</name>
    <name type="common">Swimming crab</name>
    <name type="synonym">Neptunus trituberculatus</name>
    <dbReference type="NCBI Taxonomy" id="210409"/>
    <lineage>
        <taxon>Eukaryota</taxon>
        <taxon>Metazoa</taxon>
        <taxon>Ecdysozoa</taxon>
        <taxon>Arthropoda</taxon>
        <taxon>Crustacea</taxon>
        <taxon>Multicrustacea</taxon>
        <taxon>Malacostraca</taxon>
        <taxon>Eumalacostraca</taxon>
        <taxon>Eucarida</taxon>
        <taxon>Decapoda</taxon>
        <taxon>Pleocyemata</taxon>
        <taxon>Brachyura</taxon>
        <taxon>Eubrachyura</taxon>
        <taxon>Portunoidea</taxon>
        <taxon>Portunidae</taxon>
        <taxon>Portuninae</taxon>
        <taxon>Portunus</taxon>
    </lineage>
</organism>